<keyword evidence="3 4" id="KW-0472">Membrane</keyword>
<dbReference type="PANTHER" id="PTHR42910:SF1">
    <property type="entry name" value="MAJOR FACILITATOR SUPERFAMILY (MFS) PROFILE DOMAIN-CONTAINING PROTEIN"/>
    <property type="match status" value="1"/>
</dbReference>
<name>A0A2N3PMY4_9PROT</name>
<evidence type="ECO:0000256" key="4">
    <source>
        <dbReference type="SAM" id="Phobius"/>
    </source>
</evidence>
<feature type="transmembrane region" description="Helical" evidence="4">
    <location>
        <begin position="348"/>
        <end position="367"/>
    </location>
</feature>
<evidence type="ECO:0000313" key="6">
    <source>
        <dbReference type="EMBL" id="PKU21757.1"/>
    </source>
</evidence>
<dbReference type="Gene3D" id="1.20.1250.20">
    <property type="entry name" value="MFS general substrate transporter like domains"/>
    <property type="match status" value="1"/>
</dbReference>
<accession>A0A2N3PMY4</accession>
<dbReference type="InterPro" id="IPR011701">
    <property type="entry name" value="MFS"/>
</dbReference>
<feature type="transmembrane region" description="Helical" evidence="4">
    <location>
        <begin position="62"/>
        <end position="79"/>
    </location>
</feature>
<feature type="domain" description="Major facilitator superfamily (MFS) profile" evidence="5">
    <location>
        <begin position="1"/>
        <end position="371"/>
    </location>
</feature>
<evidence type="ECO:0000259" key="5">
    <source>
        <dbReference type="PROSITE" id="PS50850"/>
    </source>
</evidence>
<dbReference type="OrthoDB" id="9815356at2"/>
<reference evidence="7" key="1">
    <citation type="submission" date="2017-12" db="EMBL/GenBank/DDBJ databases">
        <title>Draft genome sequence of Telmatospirillum siberiense 26-4b1T, an acidotolerant peatland alphaproteobacterium potentially involved in sulfur cycling.</title>
        <authorList>
            <person name="Hausmann B."/>
            <person name="Pjevac P."/>
            <person name="Schreck K."/>
            <person name="Herbold C.W."/>
            <person name="Daims H."/>
            <person name="Wagner M."/>
            <person name="Pester M."/>
            <person name="Loy A."/>
        </authorList>
    </citation>
    <scope>NUCLEOTIDE SEQUENCE [LARGE SCALE GENOMIC DNA]</scope>
    <source>
        <strain evidence="7">26-4b1</strain>
    </source>
</reference>
<dbReference type="GO" id="GO:0022857">
    <property type="term" value="F:transmembrane transporter activity"/>
    <property type="evidence" value="ECO:0007669"/>
    <property type="project" value="InterPro"/>
</dbReference>
<feature type="transmembrane region" description="Helical" evidence="4">
    <location>
        <begin position="322"/>
        <end position="342"/>
    </location>
</feature>
<proteinExistence type="predicted"/>
<dbReference type="PROSITE" id="PS50850">
    <property type="entry name" value="MFS"/>
    <property type="match status" value="1"/>
</dbReference>
<feature type="transmembrane region" description="Helical" evidence="4">
    <location>
        <begin position="151"/>
        <end position="169"/>
    </location>
</feature>
<feature type="transmembrane region" description="Helical" evidence="4">
    <location>
        <begin position="119"/>
        <end position="145"/>
    </location>
</feature>
<feature type="transmembrane region" description="Helical" evidence="4">
    <location>
        <begin position="287"/>
        <end position="310"/>
    </location>
</feature>
<dbReference type="InterPro" id="IPR020846">
    <property type="entry name" value="MFS_dom"/>
</dbReference>
<feature type="transmembrane region" description="Helical" evidence="4">
    <location>
        <begin position="85"/>
        <end position="107"/>
    </location>
</feature>
<sequence length="371" mass="38244">MALAAGLSVANIYYNQPMLGLMVGDFGGDGHVRLVPAATQLGYALGLLLLVPLGDSLDRRRLIIGQTVVLIAAAAAAAVAPSVTILLLASLAIGAMATIAQQIIPLAAEMAPAESRGRVVGTVMSGLLAGILLARTVSGAIGAYFEWRAMFAIGAVIAGLMGIMLFVALPRRPPEQRHGYLSLLLSLGNLARSLPALRRAMMIQGAMFACFSIFWTTLALLLQEPPFRMGSDVAGLFGIIGLVGVIMAPVAGRLSDKRGPHGIIGIGIALVLASFLIFALFPTLTGLTLGVVLLDTGVQMSMIANQSIIFGLVPSARNRINTIYMTGMFLAGAAGSAAAGIAWIDLGWPGVCGLGAVVGVAGLAVHLKKIK</sequence>
<gene>
    <name evidence="6" type="ORF">CWS72_25250</name>
</gene>
<evidence type="ECO:0000313" key="7">
    <source>
        <dbReference type="Proteomes" id="UP000233293"/>
    </source>
</evidence>
<feature type="transmembrane region" description="Helical" evidence="4">
    <location>
        <begin position="31"/>
        <end position="50"/>
    </location>
</feature>
<dbReference type="EMBL" id="PIUM01000045">
    <property type="protein sequence ID" value="PKU21757.1"/>
    <property type="molecule type" value="Genomic_DNA"/>
</dbReference>
<dbReference type="InterPro" id="IPR036259">
    <property type="entry name" value="MFS_trans_sf"/>
</dbReference>
<feature type="transmembrane region" description="Helical" evidence="4">
    <location>
        <begin position="263"/>
        <end position="281"/>
    </location>
</feature>
<comment type="caution">
    <text evidence="6">The sequence shown here is derived from an EMBL/GenBank/DDBJ whole genome shotgun (WGS) entry which is preliminary data.</text>
</comment>
<dbReference type="SUPFAM" id="SSF103473">
    <property type="entry name" value="MFS general substrate transporter"/>
    <property type="match status" value="1"/>
</dbReference>
<dbReference type="Proteomes" id="UP000233293">
    <property type="component" value="Unassembled WGS sequence"/>
</dbReference>
<evidence type="ECO:0000256" key="1">
    <source>
        <dbReference type="ARBA" id="ARBA00022692"/>
    </source>
</evidence>
<dbReference type="Pfam" id="PF07690">
    <property type="entry name" value="MFS_1"/>
    <property type="match status" value="1"/>
</dbReference>
<keyword evidence="7" id="KW-1185">Reference proteome</keyword>
<feature type="transmembrane region" description="Helical" evidence="4">
    <location>
        <begin position="233"/>
        <end position="251"/>
    </location>
</feature>
<keyword evidence="2 4" id="KW-1133">Transmembrane helix</keyword>
<dbReference type="PANTHER" id="PTHR42910">
    <property type="entry name" value="TRANSPORTER SCO4007-RELATED"/>
    <property type="match status" value="1"/>
</dbReference>
<organism evidence="6 7">
    <name type="scientific">Telmatospirillum siberiense</name>
    <dbReference type="NCBI Taxonomy" id="382514"/>
    <lineage>
        <taxon>Bacteria</taxon>
        <taxon>Pseudomonadati</taxon>
        <taxon>Pseudomonadota</taxon>
        <taxon>Alphaproteobacteria</taxon>
        <taxon>Rhodospirillales</taxon>
        <taxon>Rhodospirillaceae</taxon>
        <taxon>Telmatospirillum</taxon>
    </lineage>
</organism>
<keyword evidence="1 4" id="KW-0812">Transmembrane</keyword>
<dbReference type="CDD" id="cd17324">
    <property type="entry name" value="MFS_NepI_like"/>
    <property type="match status" value="1"/>
</dbReference>
<dbReference type="AlphaFoldDB" id="A0A2N3PMY4"/>
<evidence type="ECO:0000256" key="3">
    <source>
        <dbReference type="ARBA" id="ARBA00023136"/>
    </source>
</evidence>
<evidence type="ECO:0000256" key="2">
    <source>
        <dbReference type="ARBA" id="ARBA00022989"/>
    </source>
</evidence>
<protein>
    <submittedName>
        <fullName evidence="6">MFS transporter</fullName>
    </submittedName>
</protein>
<feature type="transmembrane region" description="Helical" evidence="4">
    <location>
        <begin position="200"/>
        <end position="221"/>
    </location>
</feature>